<comment type="caution">
    <text evidence="2">The sequence shown here is derived from an EMBL/GenBank/DDBJ whole genome shotgun (WGS) entry which is preliminary data.</text>
</comment>
<keyword evidence="3" id="KW-1185">Reference proteome</keyword>
<evidence type="ECO:0000313" key="2">
    <source>
        <dbReference type="EMBL" id="GAA4429179.1"/>
    </source>
</evidence>
<dbReference type="Pfam" id="PF04480">
    <property type="entry name" value="DUF559"/>
    <property type="match status" value="1"/>
</dbReference>
<evidence type="ECO:0000259" key="1">
    <source>
        <dbReference type="Pfam" id="PF04480"/>
    </source>
</evidence>
<dbReference type="Proteomes" id="UP001500622">
    <property type="component" value="Unassembled WGS sequence"/>
</dbReference>
<dbReference type="Gene3D" id="3.40.960.10">
    <property type="entry name" value="VSR Endonuclease"/>
    <property type="match status" value="1"/>
</dbReference>
<evidence type="ECO:0000313" key="3">
    <source>
        <dbReference type="Proteomes" id="UP001500622"/>
    </source>
</evidence>
<reference evidence="3" key="1">
    <citation type="journal article" date="2019" name="Int. J. Syst. Evol. Microbiol.">
        <title>The Global Catalogue of Microorganisms (GCM) 10K type strain sequencing project: providing services to taxonomists for standard genome sequencing and annotation.</title>
        <authorList>
            <consortium name="The Broad Institute Genomics Platform"/>
            <consortium name="The Broad Institute Genome Sequencing Center for Infectious Disease"/>
            <person name="Wu L."/>
            <person name="Ma J."/>
        </authorList>
    </citation>
    <scope>NUCLEOTIDE SEQUENCE [LARGE SCALE GENOMIC DNA]</scope>
    <source>
        <strain evidence="3">JCM 17810</strain>
    </source>
</reference>
<protein>
    <submittedName>
        <fullName evidence="2">Type IV toxin-antitoxin system AbiEi family antitoxin domain-containing protein</fullName>
    </submittedName>
</protein>
<organism evidence="2 3">
    <name type="scientific">Georgenia halophila</name>
    <dbReference type="NCBI Taxonomy" id="620889"/>
    <lineage>
        <taxon>Bacteria</taxon>
        <taxon>Bacillati</taxon>
        <taxon>Actinomycetota</taxon>
        <taxon>Actinomycetes</taxon>
        <taxon>Micrococcales</taxon>
        <taxon>Bogoriellaceae</taxon>
        <taxon>Georgenia</taxon>
    </lineage>
</organism>
<accession>A0ABP8LGC2</accession>
<feature type="domain" description="DUF559" evidence="1">
    <location>
        <begin position="177"/>
        <end position="274"/>
    </location>
</feature>
<sequence length="278" mass="31039">MAIEAGLTPAAIRHRIDSGRWRPVAGRAYVDTGRSVPRWVTPVLQRAVGATMLWPTAIVCLRTAALLHELPVPDDDLVHLSVGPGRRAPRGVAGYSFEIPPRDVRRTAGFCLTAPRRTLLDCLSRLPYDEAERLMAWVRTRDLLTDTQLQAAIEERANTWGVPQLRSLVAATAHGALSELERRLHQLLHEAGITGWTANRQIVVDGSVIARADVLFQAEKLVVEADGRAYHDDFEHERERLNRLSLAGYTVLRFTWKQVTGRPGEVVDQIRMALGRQT</sequence>
<name>A0ABP8LGC2_9MICO</name>
<dbReference type="EMBL" id="BAABGN010000012">
    <property type="protein sequence ID" value="GAA4429179.1"/>
    <property type="molecule type" value="Genomic_DNA"/>
</dbReference>
<dbReference type="InterPro" id="IPR011335">
    <property type="entry name" value="Restrct_endonuc-II-like"/>
</dbReference>
<dbReference type="SUPFAM" id="SSF52980">
    <property type="entry name" value="Restriction endonuclease-like"/>
    <property type="match status" value="1"/>
</dbReference>
<proteinExistence type="predicted"/>
<dbReference type="InterPro" id="IPR007569">
    <property type="entry name" value="DUF559"/>
</dbReference>
<gene>
    <name evidence="2" type="ORF">GCM10023169_31160</name>
</gene>